<dbReference type="PROSITE" id="PS51257">
    <property type="entry name" value="PROKAR_LIPOPROTEIN"/>
    <property type="match status" value="1"/>
</dbReference>
<reference evidence="1" key="1">
    <citation type="submission" date="2022-03" db="EMBL/GenBank/DDBJ databases">
        <title>Sea Food Isolates.</title>
        <authorList>
            <person name="Li c."/>
        </authorList>
    </citation>
    <scope>NUCLEOTIDE SEQUENCE</scope>
    <source>
        <strain evidence="1">19NY03SH02</strain>
    </source>
</reference>
<dbReference type="EMBL" id="CP095354">
    <property type="protein sequence ID" value="XAG82129.1"/>
    <property type="molecule type" value="Genomic_DNA"/>
</dbReference>
<evidence type="ECO:0000313" key="1">
    <source>
        <dbReference type="EMBL" id="XAG82129.1"/>
    </source>
</evidence>
<evidence type="ECO:0008006" key="2">
    <source>
        <dbReference type="Google" id="ProtNLM"/>
    </source>
</evidence>
<protein>
    <recommendedName>
        <fullName evidence="2">Lipoprotein</fullName>
    </recommendedName>
</protein>
<accession>A0AAU6V6B6</accession>
<name>A0AAU6V6B6_UNCXX</name>
<gene>
    <name evidence="1" type="ORF">MRN14_05925</name>
</gene>
<dbReference type="AlphaFoldDB" id="A0AAU6V6B6"/>
<proteinExistence type="predicted"/>
<sequence length="211" mass="23558">MKIFTFYLVLLISLIGCSSTGGTIGGLIPAPKFTNGDLSDGIYTAQDKSFIVNSPFDKDSYEYTYMAIAERYSNKENSVQFSSSAAPEEVYRIKVFKNVIPEEKLENVAFESYKKQMESAYNTPFRNRAVKTIASSGIQTMLVTYSQHIPERSSLGVTAKALDVLHSCTYIEKNDNSAFICINRMAPNADNASEGAEDRLKRFITSFQLKI</sequence>
<organism evidence="1">
    <name type="scientific">bacterium 19NY03SH02</name>
    <dbReference type="NCBI Taxonomy" id="2920631"/>
    <lineage>
        <taxon>Bacteria</taxon>
    </lineage>
</organism>